<evidence type="ECO:0000313" key="3">
    <source>
        <dbReference type="Proteomes" id="UP000269001"/>
    </source>
</evidence>
<dbReference type="OrthoDB" id="6711589at2"/>
<evidence type="ECO:0000313" key="2">
    <source>
        <dbReference type="EMBL" id="RKG31833.1"/>
    </source>
</evidence>
<dbReference type="RefSeq" id="WP_120370906.1">
    <property type="nucleotide sequence ID" value="NZ_LXGN01000005.1"/>
</dbReference>
<keyword evidence="1" id="KW-0175">Coiled coil</keyword>
<proteinExistence type="predicted"/>
<evidence type="ECO:0008006" key="4">
    <source>
        <dbReference type="Google" id="ProtNLM"/>
    </source>
</evidence>
<name>A0A3A8ETU7_9GAMM</name>
<evidence type="ECO:0000256" key="1">
    <source>
        <dbReference type="SAM" id="Coils"/>
    </source>
</evidence>
<organism evidence="2 3">
    <name type="scientific">Acinetobacter guerrae</name>
    <dbReference type="NCBI Taxonomy" id="1843371"/>
    <lineage>
        <taxon>Bacteria</taxon>
        <taxon>Pseudomonadati</taxon>
        <taxon>Pseudomonadota</taxon>
        <taxon>Gammaproteobacteria</taxon>
        <taxon>Moraxellales</taxon>
        <taxon>Moraxellaceae</taxon>
        <taxon>Acinetobacter</taxon>
    </lineage>
</organism>
<sequence>MNNGVRCQKLLEQSKQMTRRSIIAFGLFLWMPIANASSEQPHAVWYRYYDQKGIANISSSVTPAHIRYGYEALDRNMQVIRRNKPYNAEADLRQSRQREALARQREQDLKLKRAYGNVAIATEKQNQALSGIKKQIMSQQDQLKQLQSDRITFKRQEMEYLRKGESSIPQRLKDQLDQNDQNMANLKKNISSLQNSYRTTQEHYSNIIDRLKTLE</sequence>
<dbReference type="AlphaFoldDB" id="A0A3A8ETU7"/>
<accession>A0A3A8ETU7</accession>
<keyword evidence="3" id="KW-1185">Reference proteome</keyword>
<comment type="caution">
    <text evidence="2">The sequence shown here is derived from an EMBL/GenBank/DDBJ whole genome shotgun (WGS) entry which is preliminary data.</text>
</comment>
<dbReference type="EMBL" id="RAXU01000018">
    <property type="protein sequence ID" value="RKG31833.1"/>
    <property type="molecule type" value="Genomic_DNA"/>
</dbReference>
<gene>
    <name evidence="2" type="ORF">D7V21_13100</name>
</gene>
<reference evidence="2 3" key="1">
    <citation type="submission" date="2018-09" db="EMBL/GenBank/DDBJ databases">
        <title>The draft genome of Acinetobacter spp. strains.</title>
        <authorList>
            <person name="Qin J."/>
            <person name="Feng Y."/>
            <person name="Zong Z."/>
        </authorList>
    </citation>
    <scope>NUCLEOTIDE SEQUENCE [LARGE SCALE GENOMIC DNA]</scope>
    <source>
        <strain evidence="2 3">WCHAc060096</strain>
    </source>
</reference>
<feature type="coiled-coil region" evidence="1">
    <location>
        <begin position="176"/>
        <end position="203"/>
    </location>
</feature>
<dbReference type="Proteomes" id="UP000269001">
    <property type="component" value="Unassembled WGS sequence"/>
</dbReference>
<protein>
    <recommendedName>
        <fullName evidence="4">DUF4124 domain-containing protein</fullName>
    </recommendedName>
</protein>